<dbReference type="HAMAP" id="MF_00244">
    <property type="entry name" value="NaMN_adenylyltr"/>
    <property type="match status" value="1"/>
</dbReference>
<dbReference type="OrthoDB" id="5295945at2"/>
<dbReference type="EMBL" id="CP001998">
    <property type="protein sequence ID" value="ADE54439.1"/>
    <property type="molecule type" value="Genomic_DNA"/>
</dbReference>
<evidence type="ECO:0000313" key="14">
    <source>
        <dbReference type="Proteomes" id="UP000000925"/>
    </source>
</evidence>
<keyword evidence="6 11" id="KW-0548">Nucleotidyltransferase</keyword>
<dbReference type="STRING" id="583355.Caka_1420"/>
<dbReference type="PANTHER" id="PTHR39321">
    <property type="entry name" value="NICOTINATE-NUCLEOTIDE ADENYLYLTRANSFERASE-RELATED"/>
    <property type="match status" value="1"/>
</dbReference>
<dbReference type="HOGENOM" id="CLU_069765_3_1_0"/>
<dbReference type="eggNOG" id="COG1057">
    <property type="taxonomic scope" value="Bacteria"/>
</dbReference>
<dbReference type="NCBIfam" id="TIGR00482">
    <property type="entry name" value="nicotinate (nicotinamide) nucleotide adenylyltransferase"/>
    <property type="match status" value="1"/>
</dbReference>
<evidence type="ECO:0000256" key="1">
    <source>
        <dbReference type="ARBA" id="ARBA00002324"/>
    </source>
</evidence>
<dbReference type="EC" id="2.7.7.18" evidence="11"/>
<evidence type="ECO:0000256" key="5">
    <source>
        <dbReference type="ARBA" id="ARBA00022679"/>
    </source>
</evidence>
<evidence type="ECO:0000256" key="3">
    <source>
        <dbReference type="ARBA" id="ARBA00009014"/>
    </source>
</evidence>
<dbReference type="RefSeq" id="WP_013043161.1">
    <property type="nucleotide sequence ID" value="NC_014008.1"/>
</dbReference>
<keyword evidence="8 11" id="KW-0067">ATP-binding</keyword>
<evidence type="ECO:0000256" key="2">
    <source>
        <dbReference type="ARBA" id="ARBA00005019"/>
    </source>
</evidence>
<comment type="similarity">
    <text evidence="3 11">Belongs to the NadD family.</text>
</comment>
<evidence type="ECO:0000256" key="11">
    <source>
        <dbReference type="HAMAP-Rule" id="MF_00244"/>
    </source>
</evidence>
<dbReference type="SUPFAM" id="SSF52374">
    <property type="entry name" value="Nucleotidylyl transferase"/>
    <property type="match status" value="1"/>
</dbReference>
<comment type="pathway">
    <text evidence="2 11">Cofactor biosynthesis; NAD(+) biosynthesis; deamido-NAD(+) from nicotinate D-ribonucleotide: step 1/1.</text>
</comment>
<keyword evidence="7 11" id="KW-0547">Nucleotide-binding</keyword>
<evidence type="ECO:0000256" key="4">
    <source>
        <dbReference type="ARBA" id="ARBA00022642"/>
    </source>
</evidence>
<accession>D5EJ40</accession>
<dbReference type="GO" id="GO:0009435">
    <property type="term" value="P:NAD+ biosynthetic process"/>
    <property type="evidence" value="ECO:0007669"/>
    <property type="project" value="UniProtKB-UniRule"/>
</dbReference>
<dbReference type="AlphaFoldDB" id="D5EJ40"/>
<organism evidence="13 14">
    <name type="scientific">Coraliomargarita akajimensis (strain DSM 45221 / IAM 15411 / JCM 23193 / KCTC 12865 / 04OKA010-24)</name>
    <dbReference type="NCBI Taxonomy" id="583355"/>
    <lineage>
        <taxon>Bacteria</taxon>
        <taxon>Pseudomonadati</taxon>
        <taxon>Verrucomicrobiota</taxon>
        <taxon>Opitutia</taxon>
        <taxon>Puniceicoccales</taxon>
        <taxon>Coraliomargaritaceae</taxon>
        <taxon>Coraliomargarita</taxon>
    </lineage>
</organism>
<keyword evidence="14" id="KW-1185">Reference proteome</keyword>
<dbReference type="PANTHER" id="PTHR39321:SF3">
    <property type="entry name" value="PHOSPHOPANTETHEINE ADENYLYLTRANSFERASE"/>
    <property type="match status" value="1"/>
</dbReference>
<evidence type="ECO:0000256" key="7">
    <source>
        <dbReference type="ARBA" id="ARBA00022741"/>
    </source>
</evidence>
<dbReference type="KEGG" id="caa:Caka_1420"/>
<dbReference type="Gene3D" id="3.40.50.620">
    <property type="entry name" value="HUPs"/>
    <property type="match status" value="1"/>
</dbReference>
<proteinExistence type="inferred from homology"/>
<feature type="domain" description="Cytidyltransferase-like" evidence="12">
    <location>
        <begin position="12"/>
        <end position="172"/>
    </location>
</feature>
<dbReference type="InterPro" id="IPR014729">
    <property type="entry name" value="Rossmann-like_a/b/a_fold"/>
</dbReference>
<protein>
    <recommendedName>
        <fullName evidence="11">Probable nicotinate-nucleotide adenylyltransferase</fullName>
        <ecNumber evidence="11">2.7.7.18</ecNumber>
    </recommendedName>
    <alternativeName>
        <fullName evidence="11">Deamido-NAD(+) diphosphorylase</fullName>
    </alternativeName>
    <alternativeName>
        <fullName evidence="11">Deamido-NAD(+) pyrophosphorylase</fullName>
    </alternativeName>
    <alternativeName>
        <fullName evidence="11">Nicotinate mononucleotide adenylyltransferase</fullName>
        <shortName evidence="11">NaMN adenylyltransferase</shortName>
    </alternativeName>
</protein>
<keyword evidence="5 11" id="KW-0808">Transferase</keyword>
<evidence type="ECO:0000256" key="10">
    <source>
        <dbReference type="ARBA" id="ARBA00048721"/>
    </source>
</evidence>
<dbReference type="Pfam" id="PF01467">
    <property type="entry name" value="CTP_transf_like"/>
    <property type="match status" value="1"/>
</dbReference>
<comment type="function">
    <text evidence="1 11">Catalyzes the reversible adenylation of nicotinate mononucleotide (NaMN) to nicotinic acid adenine dinucleotide (NaAD).</text>
</comment>
<dbReference type="InterPro" id="IPR005248">
    <property type="entry name" value="NadD/NMNAT"/>
</dbReference>
<name>D5EJ40_CORAD</name>
<sequence length="198" mass="21930">MKTENPPSQIALYGGSFDPVHCAHVRLARRALEQTGIDEVRFLPASRSPLKAHSVVASNVQRLAMLKLALKGESGMSVDPYELEKGGTSYTVETVRHFKAALPGTRLSWILGADQFEMLADWYAIEELASMVDFLVFARPGYRLKPPMVEGLRFAIVESEVLEVSSSSIRARLSCGQSAEAWLHPAVEAFICENELYM</sequence>
<dbReference type="GO" id="GO:0004515">
    <property type="term" value="F:nicotinate-nucleotide adenylyltransferase activity"/>
    <property type="evidence" value="ECO:0007669"/>
    <property type="project" value="UniProtKB-UniRule"/>
</dbReference>
<dbReference type="CDD" id="cd02165">
    <property type="entry name" value="NMNAT"/>
    <property type="match status" value="1"/>
</dbReference>
<dbReference type="UniPathway" id="UPA00253">
    <property type="reaction ID" value="UER00332"/>
</dbReference>
<gene>
    <name evidence="11" type="primary">nadD</name>
    <name evidence="13" type="ordered locus">Caka_1420</name>
</gene>
<dbReference type="InterPro" id="IPR004821">
    <property type="entry name" value="Cyt_trans-like"/>
</dbReference>
<keyword evidence="4 11" id="KW-0662">Pyridine nucleotide biosynthesis</keyword>
<dbReference type="NCBIfam" id="TIGR00125">
    <property type="entry name" value="cyt_tran_rel"/>
    <property type="match status" value="1"/>
</dbReference>
<dbReference type="GO" id="GO:0005524">
    <property type="term" value="F:ATP binding"/>
    <property type="evidence" value="ECO:0007669"/>
    <property type="project" value="UniProtKB-KW"/>
</dbReference>
<dbReference type="Proteomes" id="UP000000925">
    <property type="component" value="Chromosome"/>
</dbReference>
<evidence type="ECO:0000313" key="13">
    <source>
        <dbReference type="EMBL" id="ADE54439.1"/>
    </source>
</evidence>
<evidence type="ECO:0000256" key="8">
    <source>
        <dbReference type="ARBA" id="ARBA00022840"/>
    </source>
</evidence>
<keyword evidence="9 11" id="KW-0520">NAD</keyword>
<evidence type="ECO:0000256" key="9">
    <source>
        <dbReference type="ARBA" id="ARBA00023027"/>
    </source>
</evidence>
<comment type="catalytic activity">
    <reaction evidence="10 11">
        <text>nicotinate beta-D-ribonucleotide + ATP + H(+) = deamido-NAD(+) + diphosphate</text>
        <dbReference type="Rhea" id="RHEA:22860"/>
        <dbReference type="ChEBI" id="CHEBI:15378"/>
        <dbReference type="ChEBI" id="CHEBI:30616"/>
        <dbReference type="ChEBI" id="CHEBI:33019"/>
        <dbReference type="ChEBI" id="CHEBI:57502"/>
        <dbReference type="ChEBI" id="CHEBI:58437"/>
        <dbReference type="EC" id="2.7.7.18"/>
    </reaction>
</comment>
<evidence type="ECO:0000259" key="12">
    <source>
        <dbReference type="Pfam" id="PF01467"/>
    </source>
</evidence>
<evidence type="ECO:0000256" key="6">
    <source>
        <dbReference type="ARBA" id="ARBA00022695"/>
    </source>
</evidence>
<reference evidence="13 14" key="1">
    <citation type="journal article" date="2010" name="Stand. Genomic Sci.">
        <title>Complete genome sequence of Coraliomargarita akajimensis type strain (04OKA010-24).</title>
        <authorList>
            <person name="Mavromatis K."/>
            <person name="Abt B."/>
            <person name="Brambilla E."/>
            <person name="Lapidus A."/>
            <person name="Copeland A."/>
            <person name="Deshpande S."/>
            <person name="Nolan M."/>
            <person name="Lucas S."/>
            <person name="Tice H."/>
            <person name="Cheng J.F."/>
            <person name="Han C."/>
            <person name="Detter J.C."/>
            <person name="Woyke T."/>
            <person name="Goodwin L."/>
            <person name="Pitluck S."/>
            <person name="Held B."/>
            <person name="Brettin T."/>
            <person name="Tapia R."/>
            <person name="Ivanova N."/>
            <person name="Mikhailova N."/>
            <person name="Pati A."/>
            <person name="Liolios K."/>
            <person name="Chen A."/>
            <person name="Palaniappan K."/>
            <person name="Land M."/>
            <person name="Hauser L."/>
            <person name="Chang Y.J."/>
            <person name="Jeffries C.D."/>
            <person name="Rohde M."/>
            <person name="Goker M."/>
            <person name="Bristow J."/>
            <person name="Eisen J.A."/>
            <person name="Markowitz V."/>
            <person name="Hugenholtz P."/>
            <person name="Klenk H.P."/>
            <person name="Kyrpides N.C."/>
        </authorList>
    </citation>
    <scope>NUCLEOTIDE SEQUENCE [LARGE SCALE GENOMIC DNA]</scope>
    <source>
        <strain evidence="14">DSM 45221 / IAM 15411 / JCM 23193 / KCTC 12865</strain>
    </source>
</reference>